<accession>A0A8J2LZI0</accession>
<evidence type="ECO:0000313" key="2">
    <source>
        <dbReference type="Proteomes" id="UP000746747"/>
    </source>
</evidence>
<proteinExistence type="predicted"/>
<organism evidence="1 2">
    <name type="scientific">Cercopithifilaria johnstoni</name>
    <dbReference type="NCBI Taxonomy" id="2874296"/>
    <lineage>
        <taxon>Eukaryota</taxon>
        <taxon>Metazoa</taxon>
        <taxon>Ecdysozoa</taxon>
        <taxon>Nematoda</taxon>
        <taxon>Chromadorea</taxon>
        <taxon>Rhabditida</taxon>
        <taxon>Spirurina</taxon>
        <taxon>Spiruromorpha</taxon>
        <taxon>Filarioidea</taxon>
        <taxon>Onchocercidae</taxon>
        <taxon>Cercopithifilaria</taxon>
    </lineage>
</organism>
<gene>
    <name evidence="1" type="ORF">CJOHNSTONI_LOCUS2506</name>
</gene>
<keyword evidence="2" id="KW-1185">Reference proteome</keyword>
<dbReference type="AlphaFoldDB" id="A0A8J2LZI0"/>
<name>A0A8J2LZI0_9BILA</name>
<dbReference type="EMBL" id="CAKAEH010000879">
    <property type="protein sequence ID" value="CAG9532171.1"/>
    <property type="molecule type" value="Genomic_DNA"/>
</dbReference>
<evidence type="ECO:0000313" key="1">
    <source>
        <dbReference type="EMBL" id="CAG9532171.1"/>
    </source>
</evidence>
<dbReference type="Proteomes" id="UP000746747">
    <property type="component" value="Unassembled WGS sequence"/>
</dbReference>
<sequence length="114" mass="13158">MAESSFTCFFARCNLKVGGRRVFRVFVYVRVARVEAWTILITRGTFLTDFKIGKERILNPLRPNWTEINFAAACPKKNGANEKVRLISNSTKFLDLMMKMRKKCCDSLLMIPTD</sequence>
<comment type="caution">
    <text evidence="1">The sequence shown here is derived from an EMBL/GenBank/DDBJ whole genome shotgun (WGS) entry which is preliminary data.</text>
</comment>
<reference evidence="1" key="1">
    <citation type="submission" date="2021-09" db="EMBL/GenBank/DDBJ databases">
        <authorList>
            <consortium name="Pathogen Informatics"/>
        </authorList>
    </citation>
    <scope>NUCLEOTIDE SEQUENCE</scope>
</reference>
<protein>
    <submittedName>
        <fullName evidence="1">Uncharacterized protein</fullName>
    </submittedName>
</protein>